<evidence type="ECO:0000256" key="1">
    <source>
        <dbReference type="SAM" id="Phobius"/>
    </source>
</evidence>
<evidence type="ECO:0000313" key="3">
    <source>
        <dbReference type="EMBL" id="MBH5322685.1"/>
    </source>
</evidence>
<keyword evidence="4" id="KW-1185">Reference proteome</keyword>
<reference evidence="3 4" key="1">
    <citation type="submission" date="2020-11" db="EMBL/GenBank/DDBJ databases">
        <title>Erythrobacter sediminis sp. nov., a marine bacterium from a tidal flat of Garorim Bay.</title>
        <authorList>
            <person name="Kim D."/>
            <person name="Yoo Y."/>
            <person name="Kim J.-J."/>
        </authorList>
    </citation>
    <scope>NUCLEOTIDE SEQUENCE [LARGE SCALE GENOMIC DNA]</scope>
    <source>
        <strain evidence="3 4">JGD-13</strain>
    </source>
</reference>
<keyword evidence="1" id="KW-0472">Membrane</keyword>
<feature type="transmembrane region" description="Helical" evidence="1">
    <location>
        <begin position="20"/>
        <end position="39"/>
    </location>
</feature>
<sequence>MCTFAKRIAHDEGGATIVEFALIAPAFVLTIMALFEFSYNYYAETMIEGAVQKAARDSTIEAFANNPAALDTKVRGAVQNIVPSATVTMTRSGYRNYSDMNRAEEWTDTNGDGVCADNEPFEDINGNGVWDSTRALDSASGARDAVLYQVDATYDRAFPMPELLGWEQTVTVTARTVLRNQPFNATEHIVTVGNCA</sequence>
<organism evidence="3 4">
    <name type="scientific">Aurantiacibacter sediminis</name>
    <dbReference type="NCBI Taxonomy" id="2793064"/>
    <lineage>
        <taxon>Bacteria</taxon>
        <taxon>Pseudomonadati</taxon>
        <taxon>Pseudomonadota</taxon>
        <taxon>Alphaproteobacteria</taxon>
        <taxon>Sphingomonadales</taxon>
        <taxon>Erythrobacteraceae</taxon>
        <taxon>Aurantiacibacter</taxon>
    </lineage>
</organism>
<feature type="domain" description="TadE-like" evidence="2">
    <location>
        <begin position="14"/>
        <end position="56"/>
    </location>
</feature>
<keyword evidence="1" id="KW-0812">Transmembrane</keyword>
<accession>A0ABS0N3Y5</accession>
<name>A0ABS0N3Y5_9SPHN</name>
<dbReference type="RefSeq" id="WP_197921367.1">
    <property type="nucleotide sequence ID" value="NZ_CAWPTA010000007.1"/>
</dbReference>
<comment type="caution">
    <text evidence="3">The sequence shown here is derived from an EMBL/GenBank/DDBJ whole genome shotgun (WGS) entry which is preliminary data.</text>
</comment>
<proteinExistence type="predicted"/>
<dbReference type="EMBL" id="JAEANY010000002">
    <property type="protein sequence ID" value="MBH5322685.1"/>
    <property type="molecule type" value="Genomic_DNA"/>
</dbReference>
<dbReference type="Proteomes" id="UP000602442">
    <property type="component" value="Unassembled WGS sequence"/>
</dbReference>
<keyword evidence="1" id="KW-1133">Transmembrane helix</keyword>
<gene>
    <name evidence="3" type="ORF">I5L03_08810</name>
</gene>
<protein>
    <submittedName>
        <fullName evidence="3">Pilus assembly protein</fullName>
    </submittedName>
</protein>
<dbReference type="InterPro" id="IPR012495">
    <property type="entry name" value="TadE-like_dom"/>
</dbReference>
<evidence type="ECO:0000259" key="2">
    <source>
        <dbReference type="Pfam" id="PF07811"/>
    </source>
</evidence>
<evidence type="ECO:0000313" key="4">
    <source>
        <dbReference type="Proteomes" id="UP000602442"/>
    </source>
</evidence>
<dbReference type="Pfam" id="PF07811">
    <property type="entry name" value="TadE"/>
    <property type="match status" value="1"/>
</dbReference>